<accession>A0ABT9JF92</accession>
<comment type="subunit">
    <text evidence="5 12">Homotetramer.</text>
</comment>
<evidence type="ECO:0000256" key="5">
    <source>
        <dbReference type="ARBA" id="ARBA00011881"/>
    </source>
</evidence>
<dbReference type="InterPro" id="IPR036052">
    <property type="entry name" value="TrpB-like_PALP_sf"/>
</dbReference>
<organism evidence="14 15">
    <name type="scientific">Paracoccus spongiarum</name>
    <dbReference type="NCBI Taxonomy" id="3064387"/>
    <lineage>
        <taxon>Bacteria</taxon>
        <taxon>Pseudomonadati</taxon>
        <taxon>Pseudomonadota</taxon>
        <taxon>Alphaproteobacteria</taxon>
        <taxon>Rhodobacterales</taxon>
        <taxon>Paracoccaceae</taxon>
        <taxon>Paracoccus</taxon>
    </lineage>
</organism>
<dbReference type="PANTHER" id="PTHR48078">
    <property type="entry name" value="THREONINE DEHYDRATASE, MITOCHONDRIAL-RELATED"/>
    <property type="match status" value="1"/>
</dbReference>
<evidence type="ECO:0000256" key="4">
    <source>
        <dbReference type="ARBA" id="ARBA00010869"/>
    </source>
</evidence>
<comment type="cofactor">
    <cofactor evidence="2 12">
        <name>pyridoxal 5'-phosphate</name>
        <dbReference type="ChEBI" id="CHEBI:597326"/>
    </cofactor>
</comment>
<dbReference type="SUPFAM" id="SSF55021">
    <property type="entry name" value="ACT-like"/>
    <property type="match status" value="1"/>
</dbReference>
<dbReference type="Gene3D" id="3.40.1020.10">
    <property type="entry name" value="Biosynthetic Threonine Deaminase, Domain 3"/>
    <property type="match status" value="1"/>
</dbReference>
<dbReference type="Pfam" id="PF00585">
    <property type="entry name" value="Thr_dehydrat_C"/>
    <property type="match status" value="1"/>
</dbReference>
<dbReference type="RefSeq" id="WP_305964171.1">
    <property type="nucleotide sequence ID" value="NZ_JAVAMQ010000015.1"/>
</dbReference>
<reference evidence="14 15" key="1">
    <citation type="submission" date="2023-08" db="EMBL/GenBank/DDBJ databases">
        <authorList>
            <person name="Park J.-S."/>
        </authorList>
    </citation>
    <scope>NUCLEOTIDE SEQUENCE [LARGE SCALE GENOMIC DNA]</scope>
    <source>
        <strain evidence="14 15">2205BS29-5</strain>
    </source>
</reference>
<comment type="catalytic activity">
    <reaction evidence="1 12">
        <text>L-threonine = 2-oxobutanoate + NH4(+)</text>
        <dbReference type="Rhea" id="RHEA:22108"/>
        <dbReference type="ChEBI" id="CHEBI:16763"/>
        <dbReference type="ChEBI" id="CHEBI:28938"/>
        <dbReference type="ChEBI" id="CHEBI:57926"/>
        <dbReference type="EC" id="4.3.1.19"/>
    </reaction>
</comment>
<dbReference type="PROSITE" id="PS51672">
    <property type="entry name" value="ACT_LIKE"/>
    <property type="match status" value="1"/>
</dbReference>
<dbReference type="EC" id="4.3.1.19" evidence="12"/>
<dbReference type="InterPro" id="IPR038110">
    <property type="entry name" value="TD_ACT-like_sf"/>
</dbReference>
<dbReference type="InterPro" id="IPR050147">
    <property type="entry name" value="Ser/Thr_Dehydratase"/>
</dbReference>
<evidence type="ECO:0000256" key="1">
    <source>
        <dbReference type="ARBA" id="ARBA00001274"/>
    </source>
</evidence>
<evidence type="ECO:0000256" key="3">
    <source>
        <dbReference type="ARBA" id="ARBA00004810"/>
    </source>
</evidence>
<dbReference type="Pfam" id="PF00291">
    <property type="entry name" value="PALP"/>
    <property type="match status" value="1"/>
</dbReference>
<dbReference type="GO" id="GO:0004794">
    <property type="term" value="F:threonine deaminase activity"/>
    <property type="evidence" value="ECO:0007669"/>
    <property type="project" value="UniProtKB-EC"/>
</dbReference>
<evidence type="ECO:0000256" key="9">
    <source>
        <dbReference type="ARBA" id="ARBA00023239"/>
    </source>
</evidence>
<dbReference type="PROSITE" id="PS00165">
    <property type="entry name" value="DEHYDRATASE_SER_THR"/>
    <property type="match status" value="1"/>
</dbReference>
<keyword evidence="10 12" id="KW-0100">Branched-chain amino acid biosynthesis</keyword>
<comment type="pathway">
    <text evidence="3 12">Amino-acid biosynthesis; L-isoleucine biosynthesis; 2-oxobutanoate from L-threonine: step 1/1.</text>
</comment>
<protein>
    <recommendedName>
        <fullName evidence="12">L-threonine dehydratase</fullName>
        <ecNumber evidence="12">4.3.1.19</ecNumber>
    </recommendedName>
    <alternativeName>
        <fullName evidence="12">Threonine deaminase</fullName>
    </alternativeName>
</protein>
<name>A0ABT9JF92_9RHOB</name>
<evidence type="ECO:0000259" key="13">
    <source>
        <dbReference type="PROSITE" id="PS51672"/>
    </source>
</evidence>
<dbReference type="CDD" id="cd01562">
    <property type="entry name" value="Thr-dehyd"/>
    <property type="match status" value="1"/>
</dbReference>
<evidence type="ECO:0000256" key="2">
    <source>
        <dbReference type="ARBA" id="ARBA00001933"/>
    </source>
</evidence>
<dbReference type="InterPro" id="IPR045865">
    <property type="entry name" value="ACT-like_dom_sf"/>
</dbReference>
<feature type="domain" description="ACT-like" evidence="13">
    <location>
        <begin position="331"/>
        <end position="404"/>
    </location>
</feature>
<dbReference type="InterPro" id="IPR001721">
    <property type="entry name" value="TD_ACT-like"/>
</dbReference>
<dbReference type="Proteomes" id="UP001224997">
    <property type="component" value="Unassembled WGS sequence"/>
</dbReference>
<dbReference type="InterPro" id="IPR001926">
    <property type="entry name" value="TrpB-like_PALP"/>
</dbReference>
<dbReference type="InterPro" id="IPR000634">
    <property type="entry name" value="Ser/Thr_deHydtase_PyrdxlP-BS"/>
</dbReference>
<evidence type="ECO:0000256" key="12">
    <source>
        <dbReference type="RuleBase" id="RU362012"/>
    </source>
</evidence>
<comment type="caution">
    <text evidence="14">The sequence shown here is derived from an EMBL/GenBank/DDBJ whole genome shotgun (WGS) entry which is preliminary data.</text>
</comment>
<keyword evidence="15" id="KW-1185">Reference proteome</keyword>
<dbReference type="SUPFAM" id="SSF53686">
    <property type="entry name" value="Tryptophan synthase beta subunit-like PLP-dependent enzymes"/>
    <property type="match status" value="1"/>
</dbReference>
<keyword evidence="9 12" id="KW-0456">Lyase</keyword>
<dbReference type="Gene3D" id="3.40.50.1100">
    <property type="match status" value="2"/>
</dbReference>
<gene>
    <name evidence="12 14" type="primary">ilvA</name>
    <name evidence="14" type="ORF">Q5Y72_14665</name>
</gene>
<evidence type="ECO:0000256" key="7">
    <source>
        <dbReference type="ARBA" id="ARBA00022624"/>
    </source>
</evidence>
<comment type="similarity">
    <text evidence="4 12">Belongs to the serine/threonine dehydratase family.</text>
</comment>
<dbReference type="PANTHER" id="PTHR48078:SF11">
    <property type="entry name" value="THREONINE DEHYDRATASE, MITOCHONDRIAL"/>
    <property type="match status" value="1"/>
</dbReference>
<keyword evidence="8 12" id="KW-0663">Pyridoxal phosphate</keyword>
<proteinExistence type="inferred from homology"/>
<evidence type="ECO:0000313" key="15">
    <source>
        <dbReference type="Proteomes" id="UP001224997"/>
    </source>
</evidence>
<keyword evidence="6 12" id="KW-0028">Amino-acid biosynthesis</keyword>
<keyword evidence="7 12" id="KW-0412">Isoleucine biosynthesis</keyword>
<evidence type="ECO:0000256" key="8">
    <source>
        <dbReference type="ARBA" id="ARBA00022898"/>
    </source>
</evidence>
<dbReference type="NCBIfam" id="TIGR02079">
    <property type="entry name" value="THD1"/>
    <property type="match status" value="1"/>
</dbReference>
<evidence type="ECO:0000256" key="10">
    <source>
        <dbReference type="ARBA" id="ARBA00023304"/>
    </source>
</evidence>
<dbReference type="EMBL" id="JAVAMQ010000015">
    <property type="protein sequence ID" value="MDP5308325.1"/>
    <property type="molecule type" value="Genomic_DNA"/>
</dbReference>
<comment type="function">
    <text evidence="11 12">Catalyzes the anaerobic formation of alpha-ketobutyrate and ammonia from threonine in a two-step reaction. The first step involved a dehydration of threonine and a production of enamine intermediates (aminocrotonate), which tautomerizes to its imine form (iminobutyrate). Both intermediates are unstable and short-lived. The second step is the nonenzymatic hydrolysis of the enamine/imine intermediates to form 2-ketobutyrate and free ammonia. In the low water environment of the cell, the second step is accelerated by RidA.</text>
</comment>
<dbReference type="NCBIfam" id="NF006390">
    <property type="entry name" value="PRK08639.1"/>
    <property type="match status" value="1"/>
</dbReference>
<evidence type="ECO:0000256" key="11">
    <source>
        <dbReference type="ARBA" id="ARBA00025527"/>
    </source>
</evidence>
<dbReference type="InterPro" id="IPR011820">
    <property type="entry name" value="IlvA"/>
</dbReference>
<evidence type="ECO:0000313" key="14">
    <source>
        <dbReference type="EMBL" id="MDP5308325.1"/>
    </source>
</evidence>
<sequence>MENFVASVARAEAALRDLFEPTPLQRNDHLSARFGAEIWLKREDLTPVRSYKLRGAFNAMRKLVRPGAAAHFVCASAGNHAQGVAFACRHFGARGTIFMPVTTPKQKIDKTRVFGGDAIEIVLTGDYFDQTLAASQAFAADHGAEFLSPFDAPDIIEGQATVAREMLAQIGTPPDLVVLPVGGGGLSAGVVAYMAETAPQTAFAFAEPLGGASLRAALEHGAPVALPAVDSFVDGAAVARIGALPFEVLRRFSPADVHLAPEDRICRTMLDMLNAEGVVLEPAGALALDVLGDLGDLSGRTVVCVCSGGNFDFERLPEVKERAQRFAGLKKYFVLRMPQRPGALRDFLQLLGPDDDIARFEYLKKSARNFGSVLIGIETTQPENLIALAARLDGAGFTYRDITGDGILAELLV</sequence>
<evidence type="ECO:0000256" key="6">
    <source>
        <dbReference type="ARBA" id="ARBA00022605"/>
    </source>
</evidence>